<name>A0A1N7I9F2_9FLAO</name>
<keyword evidence="3" id="KW-1185">Reference proteome</keyword>
<feature type="transmembrane region" description="Helical" evidence="1">
    <location>
        <begin position="115"/>
        <end position="133"/>
    </location>
</feature>
<evidence type="ECO:0000256" key="1">
    <source>
        <dbReference type="SAM" id="Phobius"/>
    </source>
</evidence>
<protein>
    <submittedName>
        <fullName evidence="2">Regulatory protein, luxR family</fullName>
    </submittedName>
</protein>
<keyword evidence="1" id="KW-0472">Membrane</keyword>
<feature type="transmembrane region" description="Helical" evidence="1">
    <location>
        <begin position="140"/>
        <end position="157"/>
    </location>
</feature>
<dbReference type="GO" id="GO:0003677">
    <property type="term" value="F:DNA binding"/>
    <property type="evidence" value="ECO:0007669"/>
    <property type="project" value="InterPro"/>
</dbReference>
<organism evidence="2 3">
    <name type="scientific">Chryseobacterium shigense</name>
    <dbReference type="NCBI Taxonomy" id="297244"/>
    <lineage>
        <taxon>Bacteria</taxon>
        <taxon>Pseudomonadati</taxon>
        <taxon>Bacteroidota</taxon>
        <taxon>Flavobacteriia</taxon>
        <taxon>Flavobacteriales</taxon>
        <taxon>Weeksellaceae</taxon>
        <taxon>Chryseobacterium group</taxon>
        <taxon>Chryseobacterium</taxon>
    </lineage>
</organism>
<dbReference type="AlphaFoldDB" id="A0A1N7I9F2"/>
<dbReference type="EMBL" id="FTNY01000002">
    <property type="protein sequence ID" value="SIS33673.1"/>
    <property type="molecule type" value="Genomic_DNA"/>
</dbReference>
<feature type="transmembrane region" description="Helical" evidence="1">
    <location>
        <begin position="91"/>
        <end position="109"/>
    </location>
</feature>
<keyword evidence="1" id="KW-0812">Transmembrane</keyword>
<evidence type="ECO:0000313" key="2">
    <source>
        <dbReference type="EMBL" id="SIS33673.1"/>
    </source>
</evidence>
<evidence type="ECO:0000313" key="3">
    <source>
        <dbReference type="Proteomes" id="UP000186373"/>
    </source>
</evidence>
<dbReference type="SUPFAM" id="SSF46894">
    <property type="entry name" value="C-terminal effector domain of the bipartite response regulators"/>
    <property type="match status" value="1"/>
</dbReference>
<sequence>MSLKKKIIPKVSQLLHCISLWGIDESTNEFEKNFTVLINQHMILLFFIFFFHSISVILFLEITTDSIFLGIISFFWLLGMLLKEHRKNKKVLFCAFIFLCLLITYYSSYCGQESGVFLFYFPLISALSFFFKVKTDKKIIYFLAFFILACLYITIAYDFRLVEPGRLIIINGYEKKLMTLNVTFSILVFVVDYYFIERKRSIIFRLSSENQVNISTIKSLQTENERLLKNQFIVNNLTEENINEIMRLAQKDDPFFLDRFQFFFPDFFSKLDHIGAKLILSDHHLCAMMRLNLDTKQIATYTNTTIKSVESKKYRLRKKLNIPSDVEITQWILSV</sequence>
<feature type="transmembrane region" description="Helical" evidence="1">
    <location>
        <begin position="66"/>
        <end position="82"/>
    </location>
</feature>
<dbReference type="InterPro" id="IPR016032">
    <property type="entry name" value="Sig_transdc_resp-reg_C-effctor"/>
</dbReference>
<keyword evidence="1" id="KW-1133">Transmembrane helix</keyword>
<gene>
    <name evidence="2" type="ORF">SAMN05421639_102705</name>
</gene>
<accession>A0A1N7I9F2</accession>
<feature type="transmembrane region" description="Helical" evidence="1">
    <location>
        <begin position="177"/>
        <end position="196"/>
    </location>
</feature>
<reference evidence="3" key="1">
    <citation type="submission" date="2017-01" db="EMBL/GenBank/DDBJ databases">
        <authorList>
            <person name="Varghese N."/>
            <person name="Submissions S."/>
        </authorList>
    </citation>
    <scope>NUCLEOTIDE SEQUENCE [LARGE SCALE GENOMIC DNA]</scope>
    <source>
        <strain evidence="3">DSM 17126</strain>
    </source>
</reference>
<dbReference type="Proteomes" id="UP000186373">
    <property type="component" value="Unassembled WGS sequence"/>
</dbReference>
<proteinExistence type="predicted"/>
<dbReference type="GO" id="GO:0006355">
    <property type="term" value="P:regulation of DNA-templated transcription"/>
    <property type="evidence" value="ECO:0007669"/>
    <property type="project" value="InterPro"/>
</dbReference>
<feature type="transmembrane region" description="Helical" evidence="1">
    <location>
        <begin position="42"/>
        <end position="60"/>
    </location>
</feature>